<dbReference type="InterPro" id="IPR002104">
    <property type="entry name" value="Integrase_catalytic"/>
</dbReference>
<dbReference type="InterPro" id="IPR038488">
    <property type="entry name" value="Integrase_DNA-bd_sf"/>
</dbReference>
<dbReference type="InterPro" id="IPR050808">
    <property type="entry name" value="Phage_Integrase"/>
</dbReference>
<dbReference type="Pfam" id="PF00589">
    <property type="entry name" value="Phage_integrase"/>
    <property type="match status" value="1"/>
</dbReference>
<dbReference type="InterPro" id="IPR011010">
    <property type="entry name" value="DNA_brk_join_enz"/>
</dbReference>
<dbReference type="InterPro" id="IPR013762">
    <property type="entry name" value="Integrase-like_cat_sf"/>
</dbReference>
<dbReference type="AlphaFoldDB" id="A0A8H9MXC7"/>
<accession>A0A8H9MXC7</accession>
<dbReference type="InterPro" id="IPR025166">
    <property type="entry name" value="Integrase_DNA_bind_dom"/>
</dbReference>
<feature type="domain" description="Tyr recombinase" evidence="5">
    <location>
        <begin position="239"/>
        <end position="423"/>
    </location>
</feature>
<dbReference type="GO" id="GO:0006310">
    <property type="term" value="P:DNA recombination"/>
    <property type="evidence" value="ECO:0007669"/>
    <property type="project" value="UniProtKB-KW"/>
</dbReference>
<dbReference type="PROSITE" id="PS51898">
    <property type="entry name" value="TYR_RECOMBINASE"/>
    <property type="match status" value="1"/>
</dbReference>
<keyword evidence="3" id="KW-0238">DNA-binding</keyword>
<dbReference type="Proteomes" id="UP000856022">
    <property type="component" value="Unassembled WGS sequence"/>
</dbReference>
<keyword evidence="2" id="KW-0229">DNA integration</keyword>
<dbReference type="GO" id="GO:0015074">
    <property type="term" value="P:DNA integration"/>
    <property type="evidence" value="ECO:0007669"/>
    <property type="project" value="UniProtKB-KW"/>
</dbReference>
<dbReference type="EMBL" id="DACQKT010000017">
    <property type="protein sequence ID" value="HAS6679746.1"/>
    <property type="molecule type" value="Genomic_DNA"/>
</dbReference>
<keyword evidence="4" id="KW-0233">DNA recombination</keyword>
<evidence type="ECO:0000313" key="6">
    <source>
        <dbReference type="EMBL" id="HAS6679746.1"/>
    </source>
</evidence>
<dbReference type="Pfam" id="PF13356">
    <property type="entry name" value="Arm-DNA-bind_3"/>
    <property type="match status" value="1"/>
</dbReference>
<comment type="similarity">
    <text evidence="1">Belongs to the 'phage' integrase family.</text>
</comment>
<evidence type="ECO:0000259" key="5">
    <source>
        <dbReference type="PROSITE" id="PS51898"/>
    </source>
</evidence>
<organism evidence="6">
    <name type="scientific">Vibrio parahaemolyticus</name>
    <dbReference type="NCBI Taxonomy" id="670"/>
    <lineage>
        <taxon>Bacteria</taxon>
        <taxon>Pseudomonadati</taxon>
        <taxon>Pseudomonadota</taxon>
        <taxon>Gammaproteobacteria</taxon>
        <taxon>Vibrionales</taxon>
        <taxon>Vibrionaceae</taxon>
        <taxon>Vibrio</taxon>
    </lineage>
</organism>
<dbReference type="InterPro" id="IPR010998">
    <property type="entry name" value="Integrase_recombinase_N"/>
</dbReference>
<name>A0A8H9MXC7_VIBPH</name>
<dbReference type="Gene3D" id="1.10.150.130">
    <property type="match status" value="1"/>
</dbReference>
<evidence type="ECO:0000256" key="3">
    <source>
        <dbReference type="ARBA" id="ARBA00023125"/>
    </source>
</evidence>
<reference evidence="6" key="1">
    <citation type="journal article" date="2018" name="Genome Biol.">
        <title>SKESA: strategic k-mer extension for scrupulous assemblies.</title>
        <authorList>
            <person name="Souvorov A."/>
            <person name="Agarwala R."/>
            <person name="Lipman D.J."/>
        </authorList>
    </citation>
    <scope>NUCLEOTIDE SEQUENCE</scope>
    <source>
        <strain evidence="6">1930</strain>
    </source>
</reference>
<sequence length="446" mass="50916">MAESKNSKPLTNRAIETLTTKKGVVADVGENRGLRIACGKTGRKTFTYRFRSPENEGKITQIKLGVFPELSLEQARIKLREFKAMRDAGICPKAELDRIEEKRRKSEQKGTVKQIQVKDIVDLYLEQYIEDRVNAVGKRISGARKPKGQKEVRRTLYVDVVNAVGNCSVSNFKKNDVVSLIQGIIDRGAPVQAGSVIRELSSAYDFAISMDFLPEDFVNPALLALNTFKMRKVKLTCSKGKRVLDHSELIKVLHWLPTSGFTDNQKGILKLTLWTGCRTGELCGLKWNQIDFDKGTIFLEETKNGNSRYVQLVSQALVWLKQWQHTRLPSKSPLVFPLRSDWKRRHVAQKQLSENMWRMRQNNTMLSIPQWTAHDLRRTVRTELARLGCPTSVAEAVLGHSPKGIEGTYNLHRYENECREWLQRWANFLDSLVCSDDNVIELSRVS</sequence>
<dbReference type="RefSeq" id="WP_114867860.1">
    <property type="nucleotide sequence ID" value="NZ_CANUID010000004.1"/>
</dbReference>
<proteinExistence type="inferred from homology"/>
<dbReference type="Gene3D" id="3.30.160.390">
    <property type="entry name" value="Integrase, DNA-binding domain"/>
    <property type="match status" value="1"/>
</dbReference>
<dbReference type="PANTHER" id="PTHR30629:SF2">
    <property type="entry name" value="PROPHAGE INTEGRASE INTS-RELATED"/>
    <property type="match status" value="1"/>
</dbReference>
<dbReference type="GO" id="GO:0003677">
    <property type="term" value="F:DNA binding"/>
    <property type="evidence" value="ECO:0007669"/>
    <property type="project" value="UniProtKB-KW"/>
</dbReference>
<reference evidence="6" key="2">
    <citation type="submission" date="2019-12" db="EMBL/GenBank/DDBJ databases">
        <authorList>
            <consortium name="NCBI Pathogen Detection Project"/>
        </authorList>
    </citation>
    <scope>NUCLEOTIDE SEQUENCE</scope>
    <source>
        <strain evidence="6">1930</strain>
    </source>
</reference>
<evidence type="ECO:0000256" key="4">
    <source>
        <dbReference type="ARBA" id="ARBA00023172"/>
    </source>
</evidence>
<comment type="caution">
    <text evidence="6">The sequence shown here is derived from an EMBL/GenBank/DDBJ whole genome shotgun (WGS) entry which is preliminary data.</text>
</comment>
<dbReference type="CDD" id="cd00801">
    <property type="entry name" value="INT_P4_C"/>
    <property type="match status" value="1"/>
</dbReference>
<protein>
    <submittedName>
        <fullName evidence="6">Tyrosine-type recombinase/integrase</fullName>
    </submittedName>
</protein>
<dbReference type="PANTHER" id="PTHR30629">
    <property type="entry name" value="PROPHAGE INTEGRASE"/>
    <property type="match status" value="1"/>
</dbReference>
<evidence type="ECO:0000256" key="2">
    <source>
        <dbReference type="ARBA" id="ARBA00022908"/>
    </source>
</evidence>
<dbReference type="SUPFAM" id="SSF56349">
    <property type="entry name" value="DNA breaking-rejoining enzymes"/>
    <property type="match status" value="1"/>
</dbReference>
<evidence type="ECO:0000256" key="1">
    <source>
        <dbReference type="ARBA" id="ARBA00008857"/>
    </source>
</evidence>
<dbReference type="Gene3D" id="1.10.443.10">
    <property type="entry name" value="Intergrase catalytic core"/>
    <property type="match status" value="1"/>
</dbReference>
<gene>
    <name evidence="6" type="ORF">I7278_23455</name>
</gene>